<dbReference type="EMBL" id="MTSE01000006">
    <property type="protein sequence ID" value="OUJ73432.1"/>
    <property type="molecule type" value="Genomic_DNA"/>
</dbReference>
<gene>
    <name evidence="1" type="ORF">BXP70_13540</name>
</gene>
<dbReference type="Proteomes" id="UP000194873">
    <property type="component" value="Unassembled WGS sequence"/>
</dbReference>
<accession>A0A243WE97</accession>
<dbReference type="AlphaFoldDB" id="A0A243WE97"/>
<keyword evidence="2" id="KW-1185">Reference proteome</keyword>
<sequence>MVIRFQPPAPPLQSFVQHYLLMHVRYDGDDPALAVKPMPPTPHHCLYFYPRDARCAAHPSSRTA</sequence>
<organism evidence="1 2">
    <name type="scientific">Hymenobacter crusticola</name>
    <dbReference type="NCBI Taxonomy" id="1770526"/>
    <lineage>
        <taxon>Bacteria</taxon>
        <taxon>Pseudomonadati</taxon>
        <taxon>Bacteroidota</taxon>
        <taxon>Cytophagia</taxon>
        <taxon>Cytophagales</taxon>
        <taxon>Hymenobacteraceae</taxon>
        <taxon>Hymenobacter</taxon>
    </lineage>
</organism>
<comment type="caution">
    <text evidence="1">The sequence shown here is derived from an EMBL/GenBank/DDBJ whole genome shotgun (WGS) entry which is preliminary data.</text>
</comment>
<reference evidence="1 2" key="1">
    <citation type="submission" date="2017-01" db="EMBL/GenBank/DDBJ databases">
        <title>A new Hymenobacter.</title>
        <authorList>
            <person name="Liang Y."/>
            <person name="Feng F."/>
        </authorList>
    </citation>
    <scope>NUCLEOTIDE SEQUENCE [LARGE SCALE GENOMIC DNA]</scope>
    <source>
        <strain evidence="1">MIMBbqt21</strain>
    </source>
</reference>
<evidence type="ECO:0000313" key="2">
    <source>
        <dbReference type="Proteomes" id="UP000194873"/>
    </source>
</evidence>
<name>A0A243WE97_9BACT</name>
<dbReference type="RefSeq" id="WP_086594623.1">
    <property type="nucleotide sequence ID" value="NZ_MTSE01000006.1"/>
</dbReference>
<protein>
    <submittedName>
        <fullName evidence="1">Uncharacterized protein</fullName>
    </submittedName>
</protein>
<evidence type="ECO:0000313" key="1">
    <source>
        <dbReference type="EMBL" id="OUJ73432.1"/>
    </source>
</evidence>
<proteinExistence type="predicted"/>